<evidence type="ECO:0000256" key="2">
    <source>
        <dbReference type="ARBA" id="ARBA00001966"/>
    </source>
</evidence>
<dbReference type="RefSeq" id="WP_009019839.1">
    <property type="nucleotide sequence ID" value="NZ_DS999411.1"/>
</dbReference>
<dbReference type="Gene3D" id="3.50.50.60">
    <property type="entry name" value="FAD/NAD(P)-binding domain"/>
    <property type="match status" value="1"/>
</dbReference>
<sequence length="694" mass="75855">MSKSTKSNYPNLFSNFKIGSHTISNRVTMAATAEVFSIPDGLISKRNVYFLREIARGGTGLIIAGNRLTQEHSSAPCRGYSWGFLKKNMQRDRVLTDAVHKYGSKIFVQFNHFGSQANTMSNDDYRNLISSCTMKSPSWGETPKPMDRADMDEVRDKWALSAKIAEGSGFDGTEIHMANGYLMHQFLSLTYNKRTDEYGGSLENRMRYPLEILEAVRAATNKNFAVGVRLCADEMFPGGMGAEECAVMAQRFVETGLVDYISLAGGSYHAYSYEVPPEDLPEGWLISRARKIKKKVDVPVIVSGAITRPEMGEKAIATGAADAIAMSRPLMADPEWAEKAKANKADEITHCIRCNQGCINRIYRASPIGCTINPASGREEIFGRDSLDKASSPGKWVVIGGGPAGMHAANVLATRGHRVTLIEKSAKLGGQVNLIIKQPNRKSFKPLITDLARKLDILGVRVKLKTTATVQSIARMKPDGVIVATGSTPLKDGFSVAAPFVEKLPGVDQDNVLTTWDVLKGKKVGNRVLILDDDGTRHAAGTAQFLLNKGHNVSAVTRFPMYAPITGQTLEMALVYSDVFAKELNVVANSWVQSIKGKSATLYHLYTGKETRLRNIDTFVLAGGAEANNALFHDLEAKLDNVHLIGDALAPRSLDHVIYEAELAGREILTEDSRYIQTGELDGWDKAVESVVSG</sequence>
<protein>
    <submittedName>
        <fullName evidence="12">NADH oxidase</fullName>
    </submittedName>
</protein>
<comment type="cofactor">
    <cofactor evidence="1">
        <name>FMN</name>
        <dbReference type="ChEBI" id="CHEBI:58210"/>
    </cofactor>
</comment>
<dbReference type="Proteomes" id="UP000004699">
    <property type="component" value="Unassembled WGS sequence"/>
</dbReference>
<dbReference type="SUPFAM" id="SSF51395">
    <property type="entry name" value="FMN-linked oxidoreductases"/>
    <property type="match status" value="1"/>
</dbReference>
<keyword evidence="5" id="KW-0288">FMN</keyword>
<dbReference type="eggNOG" id="COG1902">
    <property type="taxonomic scope" value="Bacteria"/>
</dbReference>
<feature type="domain" description="FAD/NAD(P)-binding" evidence="11">
    <location>
        <begin position="395"/>
        <end position="640"/>
    </location>
</feature>
<dbReference type="GO" id="GO:0051536">
    <property type="term" value="F:iron-sulfur cluster binding"/>
    <property type="evidence" value="ECO:0007669"/>
    <property type="project" value="UniProtKB-KW"/>
</dbReference>
<evidence type="ECO:0000256" key="7">
    <source>
        <dbReference type="ARBA" id="ARBA00023002"/>
    </source>
</evidence>
<dbReference type="GO" id="GO:0046872">
    <property type="term" value="F:metal ion binding"/>
    <property type="evidence" value="ECO:0007669"/>
    <property type="project" value="UniProtKB-KW"/>
</dbReference>
<dbReference type="SUPFAM" id="SSF51905">
    <property type="entry name" value="FAD/NAD(P)-binding domain"/>
    <property type="match status" value="1"/>
</dbReference>
<keyword evidence="9" id="KW-0411">Iron-sulfur</keyword>
<proteinExistence type="inferred from homology"/>
<dbReference type="HOGENOM" id="CLU_012153_1_2_6"/>
<dbReference type="EMBL" id="DS999411">
    <property type="protein sequence ID" value="EED35092.1"/>
    <property type="molecule type" value="Genomic_DNA"/>
</dbReference>
<keyword evidence="8" id="KW-0408">Iron</keyword>
<dbReference type="CDD" id="cd02803">
    <property type="entry name" value="OYE_like_FMN_family"/>
    <property type="match status" value="1"/>
</dbReference>
<dbReference type="eggNOG" id="COG0446">
    <property type="taxonomic scope" value="Bacteria"/>
</dbReference>
<dbReference type="Pfam" id="PF00724">
    <property type="entry name" value="Oxidored_FMN"/>
    <property type="match status" value="1"/>
</dbReference>
<dbReference type="GO" id="GO:0016491">
    <property type="term" value="F:oxidoreductase activity"/>
    <property type="evidence" value="ECO:0007669"/>
    <property type="project" value="UniProtKB-KW"/>
</dbReference>
<dbReference type="InterPro" id="IPR023753">
    <property type="entry name" value="FAD/NAD-binding_dom"/>
</dbReference>
<dbReference type="Gene3D" id="3.20.20.70">
    <property type="entry name" value="Aldolase class I"/>
    <property type="match status" value="1"/>
</dbReference>
<comment type="similarity">
    <text evidence="3">In the N-terminal section; belongs to the NADH:flavin oxidoreductase/NADH oxidase family.</text>
</comment>
<evidence type="ECO:0000313" key="13">
    <source>
        <dbReference type="Proteomes" id="UP000004699"/>
    </source>
</evidence>
<accession>B8KYN1</accession>
<dbReference type="PANTHER" id="PTHR42917:SF2">
    <property type="entry name" value="2,4-DIENOYL-COA REDUCTASE [(2E)-ENOYL-COA-PRODUCING]"/>
    <property type="match status" value="1"/>
</dbReference>
<dbReference type="STRING" id="565045.NOR51B_1035"/>
<name>B8KYN1_9GAMM</name>
<dbReference type="GO" id="GO:0010181">
    <property type="term" value="F:FMN binding"/>
    <property type="evidence" value="ECO:0007669"/>
    <property type="project" value="InterPro"/>
</dbReference>
<evidence type="ECO:0000256" key="4">
    <source>
        <dbReference type="ARBA" id="ARBA00022630"/>
    </source>
</evidence>
<dbReference type="InterPro" id="IPR051793">
    <property type="entry name" value="NADH:flavin_oxidoreductase"/>
</dbReference>
<evidence type="ECO:0000256" key="1">
    <source>
        <dbReference type="ARBA" id="ARBA00001917"/>
    </source>
</evidence>
<dbReference type="Gene3D" id="3.40.50.720">
    <property type="entry name" value="NAD(P)-binding Rossmann-like Domain"/>
    <property type="match status" value="1"/>
</dbReference>
<dbReference type="Pfam" id="PF07992">
    <property type="entry name" value="Pyr_redox_2"/>
    <property type="match status" value="1"/>
</dbReference>
<evidence type="ECO:0000259" key="10">
    <source>
        <dbReference type="Pfam" id="PF00724"/>
    </source>
</evidence>
<dbReference type="OrthoDB" id="8523426at2"/>
<evidence type="ECO:0000256" key="3">
    <source>
        <dbReference type="ARBA" id="ARBA00011048"/>
    </source>
</evidence>
<evidence type="ECO:0000256" key="5">
    <source>
        <dbReference type="ARBA" id="ARBA00022643"/>
    </source>
</evidence>
<keyword evidence="13" id="KW-1185">Reference proteome</keyword>
<dbReference type="InterPro" id="IPR001155">
    <property type="entry name" value="OxRdtase_FMN_N"/>
</dbReference>
<keyword evidence="6" id="KW-0479">Metal-binding</keyword>
<organism evidence="12 13">
    <name type="scientific">Luminiphilus syltensis NOR5-1B</name>
    <dbReference type="NCBI Taxonomy" id="565045"/>
    <lineage>
        <taxon>Bacteria</taxon>
        <taxon>Pseudomonadati</taxon>
        <taxon>Pseudomonadota</taxon>
        <taxon>Gammaproteobacteria</taxon>
        <taxon>Cellvibrionales</taxon>
        <taxon>Halieaceae</taxon>
        <taxon>Luminiphilus</taxon>
    </lineage>
</organism>
<evidence type="ECO:0000256" key="6">
    <source>
        <dbReference type="ARBA" id="ARBA00022723"/>
    </source>
</evidence>
<gene>
    <name evidence="12" type="ORF">NOR51B_1035</name>
</gene>
<keyword evidence="4" id="KW-0285">Flavoprotein</keyword>
<reference evidence="13" key="1">
    <citation type="journal article" date="2013" name="BMC Microbiol.">
        <title>Taxonomy and evolution of bacteriochlorophyll a-containing members of the OM60/NOR5 clade of marine gammaproteobacteria: description of Luminiphilus syltensis gen. nov., sp. nov., reclassification of Haliea rubra as Pseudohaliea rubra gen. nov., comb. nov., and emendation of Chromatocurvus halotolerans.</title>
        <authorList>
            <person name="Spring S."/>
            <person name="Riedel T."/>
            <person name="Sproer C."/>
            <person name="Yan S."/>
            <person name="Harder J."/>
            <person name="Fuchs B.M."/>
        </authorList>
    </citation>
    <scope>NUCLEOTIDE SEQUENCE [LARGE SCALE GENOMIC DNA]</scope>
    <source>
        <strain evidence="13">NOR51-B</strain>
    </source>
</reference>
<evidence type="ECO:0000256" key="8">
    <source>
        <dbReference type="ARBA" id="ARBA00023004"/>
    </source>
</evidence>
<feature type="domain" description="NADH:flavin oxidoreductase/NADH oxidase N-terminal" evidence="10">
    <location>
        <begin position="12"/>
        <end position="346"/>
    </location>
</feature>
<dbReference type="PANTHER" id="PTHR42917">
    <property type="entry name" value="2,4-DIENOYL-COA REDUCTASE"/>
    <property type="match status" value="1"/>
</dbReference>
<dbReference type="InterPro" id="IPR013785">
    <property type="entry name" value="Aldolase_TIM"/>
</dbReference>
<evidence type="ECO:0000256" key="9">
    <source>
        <dbReference type="ARBA" id="ARBA00023014"/>
    </source>
</evidence>
<dbReference type="InterPro" id="IPR036188">
    <property type="entry name" value="FAD/NAD-bd_sf"/>
</dbReference>
<evidence type="ECO:0000259" key="11">
    <source>
        <dbReference type="Pfam" id="PF07992"/>
    </source>
</evidence>
<keyword evidence="7" id="KW-0560">Oxidoreductase</keyword>
<evidence type="ECO:0000313" key="12">
    <source>
        <dbReference type="EMBL" id="EED35092.1"/>
    </source>
</evidence>
<dbReference type="AlphaFoldDB" id="B8KYN1"/>
<comment type="cofactor">
    <cofactor evidence="2">
        <name>[4Fe-4S] cluster</name>
        <dbReference type="ChEBI" id="CHEBI:49883"/>
    </cofactor>
</comment>